<evidence type="ECO:0000256" key="5">
    <source>
        <dbReference type="ARBA" id="ARBA00022737"/>
    </source>
</evidence>
<dbReference type="InterPro" id="IPR027417">
    <property type="entry name" value="P-loop_NTPase"/>
</dbReference>
<feature type="transmembrane region" description="Helical" evidence="11">
    <location>
        <begin position="496"/>
        <end position="519"/>
    </location>
</feature>
<keyword evidence="4 11" id="KW-0812">Transmembrane</keyword>
<gene>
    <name evidence="13" type="ORF">TrLO_g8008</name>
</gene>
<evidence type="ECO:0000256" key="7">
    <source>
        <dbReference type="ARBA" id="ARBA00022840"/>
    </source>
</evidence>
<dbReference type="InterPro" id="IPR056264">
    <property type="entry name" value="R2_ABCA1-4-like"/>
</dbReference>
<dbReference type="InterPro" id="IPR017871">
    <property type="entry name" value="ABC_transporter-like_CS"/>
</dbReference>
<feature type="transmembrane region" description="Helical" evidence="11">
    <location>
        <begin position="1090"/>
        <end position="1110"/>
    </location>
</feature>
<comment type="subcellular location">
    <subcellularLocation>
        <location evidence="1">Membrane</location>
        <topology evidence="1">Multi-pass membrane protein</topology>
    </subcellularLocation>
</comment>
<dbReference type="PROSITE" id="PS50893">
    <property type="entry name" value="ABC_TRANSPORTER_2"/>
    <property type="match status" value="2"/>
</dbReference>
<keyword evidence="8 11" id="KW-1133">Transmembrane helix</keyword>
<comment type="caution">
    <text evidence="13">The sequence shown here is derived from an EMBL/GenBank/DDBJ whole genome shotgun (WGS) entry which is preliminary data.</text>
</comment>
<dbReference type="PANTHER" id="PTHR19229">
    <property type="entry name" value="ATP-BINDING CASSETTE TRANSPORTER SUBFAMILY A ABCA"/>
    <property type="match status" value="1"/>
</dbReference>
<protein>
    <recommendedName>
        <fullName evidence="12">ABC transporter domain-containing protein</fullName>
    </recommendedName>
</protein>
<proteinExistence type="inferred from homology"/>
<organism evidence="13 14">
    <name type="scientific">Triparma laevis f. longispina</name>
    <dbReference type="NCBI Taxonomy" id="1714387"/>
    <lineage>
        <taxon>Eukaryota</taxon>
        <taxon>Sar</taxon>
        <taxon>Stramenopiles</taxon>
        <taxon>Ochrophyta</taxon>
        <taxon>Bolidophyceae</taxon>
        <taxon>Parmales</taxon>
        <taxon>Triparmaceae</taxon>
        <taxon>Triparma</taxon>
    </lineage>
</organism>
<keyword evidence="7" id="KW-0067">ATP-binding</keyword>
<comment type="similarity">
    <text evidence="2">Belongs to the ABC transporter superfamily. ABCA family.</text>
</comment>
<feature type="region of interest" description="Disordered" evidence="10">
    <location>
        <begin position="1005"/>
        <end position="1028"/>
    </location>
</feature>
<evidence type="ECO:0000313" key="14">
    <source>
        <dbReference type="Proteomes" id="UP001165122"/>
    </source>
</evidence>
<keyword evidence="5" id="KW-0677">Repeat</keyword>
<sequence length="2014" mass="219099">MPSFSLASRQLGAIIHKNALIRLYGLKSTLIEILTPIAFMFLLVWLKTLSTQYSSPSIAYTCGQTYPWNYASSPSSYPDLLQCNNIPTSCQKQNYYMTELNLGPLGSLFNNYGYLASAWGASYPQYGVQIGDNSTVYTATPLSYSSNTSDGTLSPLFSNEATGPSPSFVELMRRISSGNKAAGPNSSKVAIVGADAGDSNLPTEVINLYNYLKNMLDSADSTSTWSSNLVQFSTETELETYVTSDDYDDPSKFTSKISFAIILNVVDDTLNQYDYTIRSNYTYPWEQRLGDTVSCLGNSFNTLTDLQGKEYDFSSSSCDLPQSTPSTGTSSIFQMPSTDTFDDQISRPQISSYFYGYMYNGFLTLQKVSDEYFMSCAKSENGCDDVAATSGPSVETVVSMGFFPTEPYDANNFQSIISGLLPLFFLLAFLYPFSRFMRGLVLEKEEKIKEGMKIMGLSDTVYGLSWLITLGTQGLITTIGILLVTRSSVFEFSSDASIFLYFFSYYMSVIMFSFLLSTFFSRSKSAAILGTIMFFATYFPFYSVSDPSISTATKLLVSLLSPTAFSLGAGVLGNLEAAGIGATPNSYFTIYDNFSFFYTIFMLVFDSVLYGLLAAYFDKVLPSEYGTSLPWHFPVSMWCQSKNSSKDDLAEPLLSNAEAEVTQNVKKEAIDTDLASQIGEHRSLSIHNLKKVFKTTAEDRVAVNNLNLDMFEGQITVLLGHNGAGKSTTISMLTGLINSTSGDAIVRGKSITDAMPEIRTSMGVCPQHDVLFADLTVAQHLRMFAIFKGVPYSGVAAEVTKIIAEVGLTEKANVPSSQLSGGMKRKLSVGIALIGDSKVVILDEPTSGMDPYSRRSTWNILQKNKTGRIILLTTHFMDEADILGDRIGIMAHGQLKCVGSSMFLKSTYGVGYTFTVVRTNGSRETLAAEIDKTVKSFVPAAESLSMVGSEQSYRLPFAASSSFVGLFETLEEQKKALGIGSYGISVTTLEEVFIRVGKGIEDEEDRKRLSSMAEATRKSSITNGPAGVSDMAAGAKTKTLDTLPETPTPSSSAFISARTGRVSEWRVFKTHTSALLHKRMIYGMRDKKSFCFQLVIPTLLVLFGMLLLTIRSNADQPSISLLNSASEFNTKMNTNLRNPIPVYIENADTNTASQEVLSNLNAQSSFTYTSAFDITTQADALPDQFNSCAQPSDGSPLLSLSNYLLNSDDEQLANEQGASRYGAVTFSDETDGSSKFVYNIMLNASAIHGAGIYMNIVNSASLATITNNPSASITTRNHPLPKTLKETNATQTADAFTAALMVMIAFCFLPASYAIFVVKEREVKAKHQQMISGVSIKAYWASTFIWDAVSYIAPFTLTIGLIFAFGIDAYTTGTGATATILLFALFGPAVASFTYVSSYLFKSHSTAQNIILFQNFVTGVVLMITSFVLGLFESTRLINMQLKCIYRLFPGFCLGDGLIQLTLCNDDKCPVFTSDGYSPMETQGVFGWDVAGGDIAFLAIEIVVYLAIAVGIEYSLSFPQILGCVSNLGVADPGDDDDINADDAAVSREKDRVKRNDAEDDVVVLKELRKVYPGKTGKNGKCKVAVKNLSFGIPTGECFGFLGNNGAGKTTTLSILSGEFPPSSGTGYIAGYDIQGDQSLIRRKIGYCPQFDALLELLTVREHLCLYARIKGITEESLPNVVHSIMEKMDLLDFSNKAAGSLSGGNKRKLSVAIAMIGGPSIVFLDEPSTGMDPVARRFMWDVIALMTKEGNCSVILTTHNMEEAEALCGRIGIMVAGRLRCLGSPQELKQDHGSGFEVDIKTESVPATSVIDAFCLLARTSALSVDAFADVPTNIADMLNLRGAKVGKSAGVSSKIYRDEADAAGILSNLALVRCGIESISSICAALGKPRRISQISETGSGSSLLEMHNVTNSIQLLSFLEWWIIEDVFDKLAEFMEGSFDRNKLIERSTLTSCRYQIGGEGLILPEVFKVLEENKAKLGISEYSVGQTTLEQIFNQFAGMSYNPEVGVNAE</sequence>
<feature type="transmembrane region" description="Helical" evidence="11">
    <location>
        <begin position="596"/>
        <end position="617"/>
    </location>
</feature>
<evidence type="ECO:0000256" key="3">
    <source>
        <dbReference type="ARBA" id="ARBA00022448"/>
    </source>
</evidence>
<dbReference type="InterPro" id="IPR003593">
    <property type="entry name" value="AAA+_ATPase"/>
</dbReference>
<dbReference type="Pfam" id="PF23321">
    <property type="entry name" value="R1_ABCA1"/>
    <property type="match status" value="1"/>
</dbReference>
<dbReference type="CDD" id="cd03263">
    <property type="entry name" value="ABC_subfamily_A"/>
    <property type="match status" value="2"/>
</dbReference>
<evidence type="ECO:0000256" key="8">
    <source>
        <dbReference type="ARBA" id="ARBA00022989"/>
    </source>
</evidence>
<keyword evidence="14" id="KW-1185">Reference proteome</keyword>
<accession>A0A9W6ZZW9</accession>
<feature type="transmembrane region" description="Helical" evidence="11">
    <location>
        <begin position="454"/>
        <end position="484"/>
    </location>
</feature>
<evidence type="ECO:0000313" key="13">
    <source>
        <dbReference type="EMBL" id="GMH58885.1"/>
    </source>
</evidence>
<evidence type="ECO:0000256" key="1">
    <source>
        <dbReference type="ARBA" id="ARBA00004141"/>
    </source>
</evidence>
<evidence type="ECO:0000256" key="6">
    <source>
        <dbReference type="ARBA" id="ARBA00022741"/>
    </source>
</evidence>
<keyword evidence="9 11" id="KW-0472">Membrane</keyword>
<feature type="transmembrane region" description="Helical" evidence="11">
    <location>
        <begin position="1413"/>
        <end position="1432"/>
    </location>
</feature>
<feature type="transmembrane region" description="Helical" evidence="11">
    <location>
        <begin position="21"/>
        <end position="46"/>
    </location>
</feature>
<evidence type="ECO:0000256" key="9">
    <source>
        <dbReference type="ARBA" id="ARBA00023136"/>
    </source>
</evidence>
<dbReference type="Pfam" id="PF00005">
    <property type="entry name" value="ABC_tran"/>
    <property type="match status" value="2"/>
</dbReference>
<dbReference type="PROSITE" id="PS00211">
    <property type="entry name" value="ABC_TRANSPORTER_1"/>
    <property type="match status" value="2"/>
</dbReference>
<dbReference type="SMART" id="SM00382">
    <property type="entry name" value="AAA"/>
    <property type="match status" value="2"/>
</dbReference>
<dbReference type="Proteomes" id="UP001165122">
    <property type="component" value="Unassembled WGS sequence"/>
</dbReference>
<dbReference type="GO" id="GO:0005524">
    <property type="term" value="F:ATP binding"/>
    <property type="evidence" value="ECO:0007669"/>
    <property type="project" value="UniProtKB-KW"/>
</dbReference>
<keyword evidence="3" id="KW-0813">Transport</keyword>
<feature type="transmembrane region" description="Helical" evidence="11">
    <location>
        <begin position="1379"/>
        <end position="1401"/>
    </location>
</feature>
<dbReference type="SUPFAM" id="SSF52540">
    <property type="entry name" value="P-loop containing nucleoside triphosphate hydrolases"/>
    <property type="match status" value="2"/>
</dbReference>
<keyword evidence="6" id="KW-0547">Nucleotide-binding</keyword>
<evidence type="ECO:0000256" key="10">
    <source>
        <dbReference type="SAM" id="MobiDB-lite"/>
    </source>
</evidence>
<dbReference type="Pfam" id="PF12698">
    <property type="entry name" value="ABC2_membrane_3"/>
    <property type="match status" value="2"/>
</dbReference>
<evidence type="ECO:0000259" key="12">
    <source>
        <dbReference type="PROSITE" id="PS50893"/>
    </source>
</evidence>
<dbReference type="GO" id="GO:0016887">
    <property type="term" value="F:ATP hydrolysis activity"/>
    <property type="evidence" value="ECO:0007669"/>
    <property type="project" value="InterPro"/>
</dbReference>
<dbReference type="FunFam" id="3.40.50.300:FF:000665">
    <property type="entry name" value="ABC transporter A family member 2"/>
    <property type="match status" value="1"/>
</dbReference>
<evidence type="ECO:0000256" key="11">
    <source>
        <dbReference type="SAM" id="Phobius"/>
    </source>
</evidence>
<dbReference type="GO" id="GO:0016020">
    <property type="term" value="C:membrane"/>
    <property type="evidence" value="ECO:0007669"/>
    <property type="project" value="UniProtKB-SubCell"/>
</dbReference>
<feature type="transmembrane region" description="Helical" evidence="11">
    <location>
        <begin position="1295"/>
        <end position="1318"/>
    </location>
</feature>
<dbReference type="InterPro" id="IPR026082">
    <property type="entry name" value="ABCA"/>
</dbReference>
<dbReference type="InterPro" id="IPR013525">
    <property type="entry name" value="ABC2_TM"/>
</dbReference>
<dbReference type="GO" id="GO:0140359">
    <property type="term" value="F:ABC-type transporter activity"/>
    <property type="evidence" value="ECO:0007669"/>
    <property type="project" value="InterPro"/>
</dbReference>
<dbReference type="OrthoDB" id="10255969at2759"/>
<evidence type="ECO:0000256" key="2">
    <source>
        <dbReference type="ARBA" id="ARBA00008869"/>
    </source>
</evidence>
<feature type="transmembrane region" description="Helical" evidence="11">
    <location>
        <begin position="413"/>
        <end position="433"/>
    </location>
</feature>
<feature type="domain" description="ABC transporter" evidence="12">
    <location>
        <begin position="1563"/>
        <end position="1802"/>
    </location>
</feature>
<feature type="domain" description="ABC transporter" evidence="12">
    <location>
        <begin position="684"/>
        <end position="917"/>
    </location>
</feature>
<dbReference type="PANTHER" id="PTHR19229:SF36">
    <property type="entry name" value="ATP-BINDING CASSETTE SUB-FAMILY A MEMBER 2"/>
    <property type="match status" value="1"/>
</dbReference>
<dbReference type="FunFam" id="3.40.50.300:FF:000298">
    <property type="entry name" value="ATP-binding cassette sub-family A member 12"/>
    <property type="match status" value="1"/>
</dbReference>
<reference evidence="14" key="1">
    <citation type="journal article" date="2023" name="Commun. Biol.">
        <title>Genome analysis of Parmales, the sister group of diatoms, reveals the evolutionary specialization of diatoms from phago-mixotrophs to photoautotrophs.</title>
        <authorList>
            <person name="Ban H."/>
            <person name="Sato S."/>
            <person name="Yoshikawa S."/>
            <person name="Yamada K."/>
            <person name="Nakamura Y."/>
            <person name="Ichinomiya M."/>
            <person name="Sato N."/>
            <person name="Blanc-Mathieu R."/>
            <person name="Endo H."/>
            <person name="Kuwata A."/>
            <person name="Ogata H."/>
        </authorList>
    </citation>
    <scope>NUCLEOTIDE SEQUENCE [LARGE SCALE GENOMIC DNA]</scope>
    <source>
        <strain evidence="14">NIES 3700</strain>
    </source>
</reference>
<feature type="transmembrane region" description="Helical" evidence="11">
    <location>
        <begin position="526"/>
        <end position="544"/>
    </location>
</feature>
<dbReference type="GO" id="GO:0005319">
    <property type="term" value="F:lipid transporter activity"/>
    <property type="evidence" value="ECO:0007669"/>
    <property type="project" value="TreeGrafter"/>
</dbReference>
<feature type="transmembrane region" description="Helical" evidence="11">
    <location>
        <begin position="1339"/>
        <end position="1367"/>
    </location>
</feature>
<dbReference type="EMBL" id="BRXW01000482">
    <property type="protein sequence ID" value="GMH58885.1"/>
    <property type="molecule type" value="Genomic_DNA"/>
</dbReference>
<evidence type="ECO:0000256" key="4">
    <source>
        <dbReference type="ARBA" id="ARBA00022692"/>
    </source>
</evidence>
<name>A0A9W6ZZW9_9STRA</name>
<dbReference type="Gene3D" id="3.40.50.300">
    <property type="entry name" value="P-loop containing nucleotide triphosphate hydrolases"/>
    <property type="match status" value="2"/>
</dbReference>
<dbReference type="InterPro" id="IPR003439">
    <property type="entry name" value="ABC_transporter-like_ATP-bd"/>
</dbReference>